<dbReference type="PANTHER" id="PTHR47958">
    <property type="entry name" value="ATP-DEPENDENT RNA HELICASE DBP3"/>
    <property type="match status" value="1"/>
</dbReference>
<feature type="short sequence motif" description="Q motif" evidence="6">
    <location>
        <begin position="100"/>
        <end position="126"/>
    </location>
</feature>
<dbReference type="CDD" id="cd18787">
    <property type="entry name" value="SF2_C_DEAD"/>
    <property type="match status" value="1"/>
</dbReference>
<evidence type="ECO:0000256" key="3">
    <source>
        <dbReference type="ARBA" id="ARBA00022801"/>
    </source>
</evidence>
<comment type="similarity">
    <text evidence="7">Belongs to the DEAD box helicase family.</text>
</comment>
<evidence type="ECO:0000259" key="10">
    <source>
        <dbReference type="PROSITE" id="PS51194"/>
    </source>
</evidence>
<keyword evidence="2 7" id="KW-0547">Nucleotide-binding</keyword>
<dbReference type="PROSITE" id="PS51192">
    <property type="entry name" value="HELICASE_ATP_BIND_1"/>
    <property type="match status" value="1"/>
</dbReference>
<dbReference type="GO" id="GO:0003724">
    <property type="term" value="F:RNA helicase activity"/>
    <property type="evidence" value="ECO:0007669"/>
    <property type="project" value="UniProtKB-EC"/>
</dbReference>
<dbReference type="SMART" id="SM00487">
    <property type="entry name" value="DEXDc"/>
    <property type="match status" value="1"/>
</dbReference>
<keyword evidence="12" id="KW-1185">Reference proteome</keyword>
<evidence type="ECO:0000256" key="6">
    <source>
        <dbReference type="PROSITE-ProRule" id="PRU00552"/>
    </source>
</evidence>
<keyword evidence="3 7" id="KW-0378">Hydrolase</keyword>
<feature type="domain" description="Helicase C-terminal" evidence="10">
    <location>
        <begin position="311"/>
        <end position="461"/>
    </location>
</feature>
<dbReference type="InterPro" id="IPR027417">
    <property type="entry name" value="P-loop_NTPase"/>
</dbReference>
<dbReference type="PROSITE" id="PS51194">
    <property type="entry name" value="HELICASE_CTER"/>
    <property type="match status" value="1"/>
</dbReference>
<evidence type="ECO:0000256" key="7">
    <source>
        <dbReference type="RuleBase" id="RU000492"/>
    </source>
</evidence>
<dbReference type="Pfam" id="PF00270">
    <property type="entry name" value="DEAD"/>
    <property type="match status" value="1"/>
</dbReference>
<dbReference type="GO" id="GO:0016787">
    <property type="term" value="F:hydrolase activity"/>
    <property type="evidence" value="ECO:0007669"/>
    <property type="project" value="UniProtKB-KW"/>
</dbReference>
<proteinExistence type="inferred from homology"/>
<dbReference type="SUPFAM" id="SSF55785">
    <property type="entry name" value="PYP-like sensor domain (PAS domain)"/>
    <property type="match status" value="1"/>
</dbReference>
<dbReference type="AlphaFoldDB" id="A0AAF3FAC1"/>
<reference evidence="13" key="1">
    <citation type="submission" date="2024-02" db="UniProtKB">
        <authorList>
            <consortium name="WormBaseParasite"/>
        </authorList>
    </citation>
    <scope>IDENTIFICATION</scope>
</reference>
<keyword evidence="4 7" id="KW-0347">Helicase</keyword>
<dbReference type="InterPro" id="IPR001650">
    <property type="entry name" value="Helicase_C-like"/>
</dbReference>
<dbReference type="Pfam" id="PF14598">
    <property type="entry name" value="PAS_11"/>
    <property type="match status" value="1"/>
</dbReference>
<dbReference type="InterPro" id="IPR014001">
    <property type="entry name" value="Helicase_ATP-bd"/>
</dbReference>
<evidence type="ECO:0000259" key="9">
    <source>
        <dbReference type="PROSITE" id="PS51192"/>
    </source>
</evidence>
<dbReference type="InterPro" id="IPR035965">
    <property type="entry name" value="PAS-like_dom_sf"/>
</dbReference>
<dbReference type="InterPro" id="IPR000014">
    <property type="entry name" value="PAS"/>
</dbReference>
<evidence type="ECO:0000256" key="5">
    <source>
        <dbReference type="ARBA" id="ARBA00022840"/>
    </source>
</evidence>
<dbReference type="SMART" id="SM00091">
    <property type="entry name" value="PAS"/>
    <property type="match status" value="1"/>
</dbReference>
<dbReference type="EC" id="3.6.4.13" evidence="1"/>
<dbReference type="InterPro" id="IPR011545">
    <property type="entry name" value="DEAD/DEAH_box_helicase_dom"/>
</dbReference>
<dbReference type="WBParaSite" id="MBELARI_LOCUS3870">
    <property type="protein sequence ID" value="MBELARI_LOCUS3870"/>
    <property type="gene ID" value="MBELARI_LOCUS3870"/>
</dbReference>
<feature type="domain" description="Helicase ATP-binding" evidence="9">
    <location>
        <begin position="129"/>
        <end position="283"/>
    </location>
</feature>
<dbReference type="PROSITE" id="PS51195">
    <property type="entry name" value="Q_MOTIF"/>
    <property type="match status" value="1"/>
</dbReference>
<accession>A0AAF3FAC1</accession>
<evidence type="ECO:0000313" key="13">
    <source>
        <dbReference type="WBParaSite" id="MBELARI_LOCUS3870"/>
    </source>
</evidence>
<dbReference type="GO" id="GO:0005524">
    <property type="term" value="F:ATP binding"/>
    <property type="evidence" value="ECO:0007669"/>
    <property type="project" value="UniProtKB-KW"/>
</dbReference>
<evidence type="ECO:0000313" key="12">
    <source>
        <dbReference type="Proteomes" id="UP000887575"/>
    </source>
</evidence>
<evidence type="ECO:0000259" key="8">
    <source>
        <dbReference type="PROSITE" id="PS50112"/>
    </source>
</evidence>
<dbReference type="SUPFAM" id="SSF52540">
    <property type="entry name" value="P-loop containing nucleoside triphosphate hydrolases"/>
    <property type="match status" value="1"/>
</dbReference>
<sequence length="694" mass="77279">MELDLPGGTNHHMKIRNTIDIKGIMTDPVTLVLRLWICAEAPLEIRAMENIKEETSLRPIIKNHYKEHADVTSRAQTEIDDWLSTNKVTMKGNNIPRPVFSFGEANFNPRILRELSNFQTPTSIQSISWPVLMSGLDIISIAQTGSGKTLAYMLPALEHIELAQQVSEVSKSCIKASNLQYATLFGGVSKFAQEDFLAKGVDVVVATPGRLLDHLNTKTIDLRNCSYVVLDEADRMLDMGFEPQVRSVLSQIRPDRQTAMFSATWPKEVQKLARDFLKDEVFLNVGSMELSANPDIKQIVEVVDGREKRDRLKHLIENIFSKENNKTLIFVQTKVAADRLATFLGHFGHKALSLHGDKTQLQRDTIMQRFRRDASGILIATDVAARGLDVDDIEHVINFDYPNNSEDYVHRIGRTGRAGRTGVAYSFVTPEESHKVPDLIEVSTLGCHLSELISDHDWKLLKQLLDIKGDPKTSEMTASILMGMTCRLPKRASGLLKFGKKAVEATAFLRFNANNSPTSIEHIIFYCTTLESGGSMEILINEHKFAIRLDLAFKIIFIELRAAEALGYSGSSLIDTSLYELIPNEDVGSIQQAHKKLLIDETAQSSTPILALLKAGGGTLSVLIHFLRHDAKRREHSTVTAICSIVGNEIDSALLSVIQTRPKWSSGDWWTDGAPVGSHSSLHYAHTLGKLIKP</sequence>
<dbReference type="Gene3D" id="3.40.50.300">
    <property type="entry name" value="P-loop containing nucleotide triphosphate hydrolases"/>
    <property type="match status" value="2"/>
</dbReference>
<dbReference type="PROSITE" id="PS00039">
    <property type="entry name" value="DEAD_ATP_HELICASE"/>
    <property type="match status" value="1"/>
</dbReference>
<dbReference type="FunFam" id="3.40.50.300:FF:000008">
    <property type="entry name" value="ATP-dependent RNA helicase RhlB"/>
    <property type="match status" value="1"/>
</dbReference>
<evidence type="ECO:0000259" key="11">
    <source>
        <dbReference type="PROSITE" id="PS51195"/>
    </source>
</evidence>
<dbReference type="SMART" id="SM00490">
    <property type="entry name" value="HELICc"/>
    <property type="match status" value="1"/>
</dbReference>
<feature type="domain" description="PAS" evidence="8">
    <location>
        <begin position="549"/>
        <end position="601"/>
    </location>
</feature>
<evidence type="ECO:0000256" key="4">
    <source>
        <dbReference type="ARBA" id="ARBA00022806"/>
    </source>
</evidence>
<organism evidence="12 13">
    <name type="scientific">Mesorhabditis belari</name>
    <dbReference type="NCBI Taxonomy" id="2138241"/>
    <lineage>
        <taxon>Eukaryota</taxon>
        <taxon>Metazoa</taxon>
        <taxon>Ecdysozoa</taxon>
        <taxon>Nematoda</taxon>
        <taxon>Chromadorea</taxon>
        <taxon>Rhabditida</taxon>
        <taxon>Rhabditina</taxon>
        <taxon>Rhabditomorpha</taxon>
        <taxon>Rhabditoidea</taxon>
        <taxon>Rhabditidae</taxon>
        <taxon>Mesorhabditinae</taxon>
        <taxon>Mesorhabditis</taxon>
    </lineage>
</organism>
<dbReference type="Pfam" id="PF00271">
    <property type="entry name" value="Helicase_C"/>
    <property type="match status" value="1"/>
</dbReference>
<evidence type="ECO:0000256" key="2">
    <source>
        <dbReference type="ARBA" id="ARBA00022741"/>
    </source>
</evidence>
<dbReference type="GO" id="GO:0043186">
    <property type="term" value="C:P granule"/>
    <property type="evidence" value="ECO:0007669"/>
    <property type="project" value="UniProtKB-ARBA"/>
</dbReference>
<protein>
    <recommendedName>
        <fullName evidence="1">RNA helicase</fullName>
        <ecNumber evidence="1">3.6.4.13</ecNumber>
    </recommendedName>
</protein>
<feature type="domain" description="DEAD-box RNA helicase Q" evidence="11">
    <location>
        <begin position="100"/>
        <end position="126"/>
    </location>
</feature>
<dbReference type="InterPro" id="IPR000629">
    <property type="entry name" value="RNA-helicase_DEAD-box_CS"/>
</dbReference>
<dbReference type="PROSITE" id="PS50112">
    <property type="entry name" value="PAS"/>
    <property type="match status" value="1"/>
</dbReference>
<evidence type="ECO:0000256" key="1">
    <source>
        <dbReference type="ARBA" id="ARBA00012552"/>
    </source>
</evidence>
<dbReference type="Proteomes" id="UP000887575">
    <property type="component" value="Unassembled WGS sequence"/>
</dbReference>
<dbReference type="GO" id="GO:0003676">
    <property type="term" value="F:nucleic acid binding"/>
    <property type="evidence" value="ECO:0007669"/>
    <property type="project" value="InterPro"/>
</dbReference>
<dbReference type="CDD" id="cd00130">
    <property type="entry name" value="PAS"/>
    <property type="match status" value="1"/>
</dbReference>
<name>A0AAF3FAC1_9BILA</name>
<dbReference type="InterPro" id="IPR014014">
    <property type="entry name" value="RNA_helicase_DEAD_Q_motif"/>
</dbReference>
<keyword evidence="5 7" id="KW-0067">ATP-binding</keyword>
<dbReference type="Gene3D" id="3.30.450.20">
    <property type="entry name" value="PAS domain"/>
    <property type="match status" value="1"/>
</dbReference>